<organism evidence="2 3">
    <name type="scientific">Naegleria lovaniensis</name>
    <name type="common">Amoeba</name>
    <dbReference type="NCBI Taxonomy" id="51637"/>
    <lineage>
        <taxon>Eukaryota</taxon>
        <taxon>Discoba</taxon>
        <taxon>Heterolobosea</taxon>
        <taxon>Tetramitia</taxon>
        <taxon>Eutetramitia</taxon>
        <taxon>Vahlkampfiidae</taxon>
        <taxon>Naegleria</taxon>
    </lineage>
</organism>
<accession>A0AA88KRG2</accession>
<dbReference type="GO" id="GO:0032006">
    <property type="term" value="P:regulation of TOR signaling"/>
    <property type="evidence" value="ECO:0007669"/>
    <property type="project" value="TreeGrafter"/>
</dbReference>
<dbReference type="InterPro" id="IPR031793">
    <property type="entry name" value="KICSTOR_ITFG2"/>
</dbReference>
<sequence>MVVNHHAPKLSSLSIQPQHHQQASLISDEKSSSSSHHELSNGNSNGSLRQVSFVDSYDLYFEQKSSISQNAMLLADINGDGFKELIVGNTFGTLCIYQCITHKHPKYICHNLGTISFITSTETLCSCTGKNIPILLVLSAEGEAHIFKLVDKSVAIGICFDDSQSIESEINTQQYTAWNDDASVNSYESGLTIDSAFNTSFHDMSTQQHLLDATTPPSIHIPSAGSSTSLVSPSSPSVSEQQNTVPPSRSPSPPTVSLPSRLHDHHTHLKSLARSEFITPSATYRIPCNVNCAVFFDIDHDGTNELILGGNNRNLFVFKFGEKITFYKEVNTRNNQINSMSLHDGMLIIGFVSGALGIVPSIDTVIIIEPKYINFKNDPLTVVGNIKFGEQDCIAMCGLSGEVIILDPLKHFQISEELLHTKGTHMFTSTMNKTKQNYYQHYDYILNIQHEILSISAHQFVTTSTDSQVVISSWDGIIYILDKDKNIVTYNFKSPLANCYCGIFSLTPRHNNELVLVLSTFNEDNLHIYYNIQLQSMKATTMYDYLQTDQELCTLLKELATTSDSSTNYASLIHSLLYGNQ</sequence>
<feature type="compositionally biased region" description="Low complexity" evidence="1">
    <location>
        <begin position="222"/>
        <end position="247"/>
    </location>
</feature>
<dbReference type="PANTHER" id="PTHR16317">
    <property type="entry name" value="INTEGRIN ALPHA REPEAT DOMAIN-CONTAINING"/>
    <property type="match status" value="1"/>
</dbReference>
<feature type="region of interest" description="Disordered" evidence="1">
    <location>
        <begin position="214"/>
        <end position="263"/>
    </location>
</feature>
<evidence type="ECO:0000256" key="1">
    <source>
        <dbReference type="SAM" id="MobiDB-lite"/>
    </source>
</evidence>
<dbReference type="SUPFAM" id="SSF50978">
    <property type="entry name" value="WD40 repeat-like"/>
    <property type="match status" value="1"/>
</dbReference>
<evidence type="ECO:0000313" key="3">
    <source>
        <dbReference type="Proteomes" id="UP000816034"/>
    </source>
</evidence>
<dbReference type="RefSeq" id="XP_044554528.1">
    <property type="nucleotide sequence ID" value="XM_044687006.1"/>
</dbReference>
<gene>
    <name evidence="2" type="ORF">C9374_011359</name>
</gene>
<keyword evidence="3" id="KW-1185">Reference proteome</keyword>
<comment type="caution">
    <text evidence="2">The sequence shown here is derived from an EMBL/GenBank/DDBJ whole genome shotgun (WGS) entry which is preliminary data.</text>
</comment>
<dbReference type="Proteomes" id="UP000816034">
    <property type="component" value="Unassembled WGS sequence"/>
</dbReference>
<dbReference type="GeneID" id="68103813"/>
<reference evidence="2 3" key="1">
    <citation type="journal article" date="2018" name="BMC Genomics">
        <title>The genome of Naegleria lovaniensis, the basis for a comparative approach to unravel pathogenicity factors of the human pathogenic amoeba N. fowleri.</title>
        <authorList>
            <person name="Liechti N."/>
            <person name="Schurch N."/>
            <person name="Bruggmann R."/>
            <person name="Wittwer M."/>
        </authorList>
    </citation>
    <scope>NUCLEOTIDE SEQUENCE [LARGE SCALE GENOMIC DNA]</scope>
    <source>
        <strain evidence="2 3">ATCC 30569</strain>
    </source>
</reference>
<feature type="compositionally biased region" description="Polar residues" evidence="1">
    <location>
        <begin position="11"/>
        <end position="23"/>
    </location>
</feature>
<dbReference type="Pfam" id="PF15907">
    <property type="entry name" value="Itfg2"/>
    <property type="match status" value="1"/>
</dbReference>
<evidence type="ECO:0000313" key="2">
    <source>
        <dbReference type="EMBL" id="KAG2392634.1"/>
    </source>
</evidence>
<name>A0AA88KRG2_NAELO</name>
<proteinExistence type="predicted"/>
<dbReference type="PANTHER" id="PTHR16317:SF1">
    <property type="entry name" value="KICSTOR COMPLEX PROTEIN ITFG2"/>
    <property type="match status" value="1"/>
</dbReference>
<dbReference type="AlphaFoldDB" id="A0AA88KRG2"/>
<dbReference type="EMBL" id="PYSW02000004">
    <property type="protein sequence ID" value="KAG2392634.1"/>
    <property type="molecule type" value="Genomic_DNA"/>
</dbReference>
<feature type="compositionally biased region" description="Basic and acidic residues" evidence="1">
    <location>
        <begin position="27"/>
        <end position="39"/>
    </location>
</feature>
<dbReference type="InterPro" id="IPR036322">
    <property type="entry name" value="WD40_repeat_dom_sf"/>
</dbReference>
<feature type="region of interest" description="Disordered" evidence="1">
    <location>
        <begin position="1"/>
        <end position="44"/>
    </location>
</feature>
<protein>
    <submittedName>
        <fullName evidence="2">Uncharacterized protein</fullName>
    </submittedName>
</protein>